<dbReference type="Pfam" id="PF07686">
    <property type="entry name" value="V-set"/>
    <property type="match status" value="1"/>
</dbReference>
<dbReference type="Pfam" id="PF07654">
    <property type="entry name" value="C1-set"/>
    <property type="match status" value="1"/>
</dbReference>
<evidence type="ECO:0000313" key="11">
    <source>
        <dbReference type="Proteomes" id="UP000645828"/>
    </source>
</evidence>
<dbReference type="InterPro" id="IPR013783">
    <property type="entry name" value="Ig-like_fold"/>
</dbReference>
<dbReference type="FunFam" id="2.60.40.10:FF:000295">
    <property type="entry name" value="Tyrosine-protein phosphatase non-receptor type substrate 1"/>
    <property type="match status" value="1"/>
</dbReference>
<keyword evidence="7" id="KW-0325">Glycoprotein</keyword>
<dbReference type="SMART" id="SM00409">
    <property type="entry name" value="IG"/>
    <property type="match status" value="1"/>
</dbReference>
<dbReference type="GO" id="GO:0016020">
    <property type="term" value="C:membrane"/>
    <property type="evidence" value="ECO:0007669"/>
    <property type="project" value="UniProtKB-SubCell"/>
</dbReference>
<dbReference type="PANTHER" id="PTHR19971">
    <property type="entry name" value="SIGNAL-REGULATORY PROTEIN BETA"/>
    <property type="match status" value="1"/>
</dbReference>
<name>A0A811XX53_NYCPR</name>
<gene>
    <name evidence="10" type="ORF">NYPRO_LOCUS2367</name>
</gene>
<dbReference type="InterPro" id="IPR003597">
    <property type="entry name" value="Ig_C1-set"/>
</dbReference>
<keyword evidence="5" id="KW-0472">Membrane</keyword>
<evidence type="ECO:0000256" key="5">
    <source>
        <dbReference type="ARBA" id="ARBA00023136"/>
    </source>
</evidence>
<evidence type="ECO:0000256" key="6">
    <source>
        <dbReference type="ARBA" id="ARBA00023157"/>
    </source>
</evidence>
<dbReference type="SUPFAM" id="SSF48726">
    <property type="entry name" value="Immunoglobulin"/>
    <property type="match status" value="3"/>
</dbReference>
<dbReference type="Proteomes" id="UP000645828">
    <property type="component" value="Unassembled WGS sequence"/>
</dbReference>
<evidence type="ECO:0000256" key="8">
    <source>
        <dbReference type="ARBA" id="ARBA00023319"/>
    </source>
</evidence>
<dbReference type="InterPro" id="IPR051755">
    <property type="entry name" value="Ig-like_CS_Receptor"/>
</dbReference>
<evidence type="ECO:0000259" key="9">
    <source>
        <dbReference type="PROSITE" id="PS50835"/>
    </source>
</evidence>
<evidence type="ECO:0000256" key="4">
    <source>
        <dbReference type="ARBA" id="ARBA00022989"/>
    </source>
</evidence>
<proteinExistence type="predicted"/>
<dbReference type="InterPro" id="IPR007110">
    <property type="entry name" value="Ig-like_dom"/>
</dbReference>
<dbReference type="InterPro" id="IPR003599">
    <property type="entry name" value="Ig_sub"/>
</dbReference>
<keyword evidence="3" id="KW-0732">Signal</keyword>
<evidence type="ECO:0000256" key="7">
    <source>
        <dbReference type="ARBA" id="ARBA00023180"/>
    </source>
</evidence>
<keyword evidence="4" id="KW-1133">Transmembrane helix</keyword>
<keyword evidence="6" id="KW-1015">Disulfide bond</keyword>
<comment type="caution">
    <text evidence="10">The sequence shown here is derived from an EMBL/GenBank/DDBJ whole genome shotgun (WGS) entry which is preliminary data.</text>
</comment>
<evidence type="ECO:0000256" key="2">
    <source>
        <dbReference type="ARBA" id="ARBA00022692"/>
    </source>
</evidence>
<keyword evidence="11" id="KW-1185">Reference proteome</keyword>
<accession>A0A811XX53</accession>
<evidence type="ECO:0000256" key="3">
    <source>
        <dbReference type="ARBA" id="ARBA00022729"/>
    </source>
</evidence>
<organism evidence="10 11">
    <name type="scientific">Nyctereutes procyonoides</name>
    <name type="common">Raccoon dog</name>
    <name type="synonym">Canis procyonoides</name>
    <dbReference type="NCBI Taxonomy" id="34880"/>
    <lineage>
        <taxon>Eukaryota</taxon>
        <taxon>Metazoa</taxon>
        <taxon>Chordata</taxon>
        <taxon>Craniata</taxon>
        <taxon>Vertebrata</taxon>
        <taxon>Euteleostomi</taxon>
        <taxon>Mammalia</taxon>
        <taxon>Eutheria</taxon>
        <taxon>Laurasiatheria</taxon>
        <taxon>Carnivora</taxon>
        <taxon>Caniformia</taxon>
        <taxon>Canidae</taxon>
        <taxon>Nyctereutes</taxon>
    </lineage>
</organism>
<dbReference type="PROSITE" id="PS50835">
    <property type="entry name" value="IG_LIKE"/>
    <property type="match status" value="1"/>
</dbReference>
<reference evidence="10" key="1">
    <citation type="submission" date="2020-12" db="EMBL/GenBank/DDBJ databases">
        <authorList>
            <consortium name="Molecular Ecology Group"/>
        </authorList>
    </citation>
    <scope>NUCLEOTIDE SEQUENCE</scope>
    <source>
        <strain evidence="10">TBG_1078</strain>
    </source>
</reference>
<dbReference type="Gene3D" id="2.60.40.10">
    <property type="entry name" value="Immunoglobulins"/>
    <property type="match status" value="3"/>
</dbReference>
<sequence length="271" mass="30223">MTQTVSIGETVTLSCSVPDSFPKGPVLWFKGSGPSRELMYSFNGGHFPRVKEIGHITKAGNTDFSIRISEISLADAGTYYCMKFKEGKPDREFQSGPGTQVSVIVLPSLPVVIGPLERALIGQTEFQLHWFKNGKEISSLQTHIVQVKNSNTYKISSTTEVVLTLQDFYSYVTCDVNHLSLHYPLQKNADFNKQGAYDCFTESEPLSYTISVLSNMSIFEHLIPKNKINVICKAKKFYPEGIQLIWLKNGNISQIDKTLTPSMSSDGLYTV</sequence>
<evidence type="ECO:0000256" key="1">
    <source>
        <dbReference type="ARBA" id="ARBA00004167"/>
    </source>
</evidence>
<evidence type="ECO:0000313" key="10">
    <source>
        <dbReference type="EMBL" id="CAD7669573.1"/>
    </source>
</evidence>
<comment type="subcellular location">
    <subcellularLocation>
        <location evidence="1">Membrane</location>
        <topology evidence="1">Single-pass membrane protein</topology>
    </subcellularLocation>
</comment>
<keyword evidence="8" id="KW-0393">Immunoglobulin domain</keyword>
<dbReference type="InterPro" id="IPR013106">
    <property type="entry name" value="Ig_V-set"/>
</dbReference>
<keyword evidence="2" id="KW-0812">Transmembrane</keyword>
<dbReference type="AlphaFoldDB" id="A0A811XX53"/>
<protein>
    <submittedName>
        <fullName evidence="10">(raccoon dog) hypothetical protein</fullName>
    </submittedName>
</protein>
<dbReference type="Pfam" id="PF08205">
    <property type="entry name" value="C2-set_2"/>
    <property type="match status" value="1"/>
</dbReference>
<dbReference type="EMBL" id="CAJHUB010000653">
    <property type="protein sequence ID" value="CAD7669573.1"/>
    <property type="molecule type" value="Genomic_DNA"/>
</dbReference>
<dbReference type="InterPro" id="IPR013162">
    <property type="entry name" value="CD80_C2-set"/>
</dbReference>
<dbReference type="InterPro" id="IPR036179">
    <property type="entry name" value="Ig-like_dom_sf"/>
</dbReference>
<feature type="domain" description="Ig-like" evidence="9">
    <location>
        <begin position="1"/>
        <end position="81"/>
    </location>
</feature>